<feature type="compositionally biased region" description="Low complexity" evidence="1">
    <location>
        <begin position="141"/>
        <end position="153"/>
    </location>
</feature>
<protein>
    <submittedName>
        <fullName evidence="2">Uncharacterized protein</fullName>
    </submittedName>
</protein>
<feature type="region of interest" description="Disordered" evidence="1">
    <location>
        <begin position="297"/>
        <end position="373"/>
    </location>
</feature>
<dbReference type="OrthoDB" id="10373361at2759"/>
<gene>
    <name evidence="2" type="ORF">FB567DRAFT_631825</name>
</gene>
<evidence type="ECO:0000256" key="1">
    <source>
        <dbReference type="SAM" id="MobiDB-lite"/>
    </source>
</evidence>
<dbReference type="Proteomes" id="UP000813461">
    <property type="component" value="Unassembled WGS sequence"/>
</dbReference>
<feature type="region of interest" description="Disordered" evidence="1">
    <location>
        <begin position="400"/>
        <end position="431"/>
    </location>
</feature>
<feature type="region of interest" description="Disordered" evidence="1">
    <location>
        <begin position="128"/>
        <end position="166"/>
    </location>
</feature>
<name>A0A8K0R0R4_9PLEO</name>
<sequence>MTSTNKPTAKPSPPACAALAVKPNNSKNVKVVPGSQVKIMSAAINANKEAAALAAKIPISLEKLAALEGILPRPQRSVKKEPMPQVIDFGDISLIHDEPEPPLPRNKQKPQEESVRLLTALSRSPNIPTLIPKLRSVPEHTATPTTPTKKPATQPNHQAESHSFEQRLSLQRMKDDALTILEQRKEALVKTGRQIANVYKATDVKEAKIALRSSMETLTTQVKAIKADIRKLELFGDGFNTSKIKGVDKEAIVALTSWGVAVNQRYKAKGATTMEPDSGDGSSKEDIFPEDDLFGIQETPESSLPTKNAKETSHKASRPTEITKPSSEPLHAKPAPVSKSAPKDRPGCSVMVKPKRPTTSTISRPQKAMPLVDPSKAQATNIIDAAETLLPQGIGKVAEKKQNKGKNKAFIAAKGMDSGRAKPRMRRDEDGDLKFRKKYVSVAGEKRKRVDVMDQPNKRPVIGGRSLAPLRGRRALATSGAVDVDGRLFCRLDPSHSTSRSAA</sequence>
<keyword evidence="3" id="KW-1185">Reference proteome</keyword>
<evidence type="ECO:0000313" key="3">
    <source>
        <dbReference type="Proteomes" id="UP000813461"/>
    </source>
</evidence>
<dbReference type="EMBL" id="JAGMVJ010000017">
    <property type="protein sequence ID" value="KAH7078493.1"/>
    <property type="molecule type" value="Genomic_DNA"/>
</dbReference>
<proteinExistence type="predicted"/>
<organism evidence="2 3">
    <name type="scientific">Paraphoma chrysanthemicola</name>
    <dbReference type="NCBI Taxonomy" id="798071"/>
    <lineage>
        <taxon>Eukaryota</taxon>
        <taxon>Fungi</taxon>
        <taxon>Dikarya</taxon>
        <taxon>Ascomycota</taxon>
        <taxon>Pezizomycotina</taxon>
        <taxon>Dothideomycetes</taxon>
        <taxon>Pleosporomycetidae</taxon>
        <taxon>Pleosporales</taxon>
        <taxon>Pleosporineae</taxon>
        <taxon>Phaeosphaeriaceae</taxon>
        <taxon>Paraphoma</taxon>
    </lineage>
</organism>
<accession>A0A8K0R0R4</accession>
<comment type="caution">
    <text evidence="2">The sequence shown here is derived from an EMBL/GenBank/DDBJ whole genome shotgun (WGS) entry which is preliminary data.</text>
</comment>
<evidence type="ECO:0000313" key="2">
    <source>
        <dbReference type="EMBL" id="KAH7078493.1"/>
    </source>
</evidence>
<dbReference type="AlphaFoldDB" id="A0A8K0R0R4"/>
<reference evidence="2" key="1">
    <citation type="journal article" date="2021" name="Nat. Commun.">
        <title>Genetic determinants of endophytism in the Arabidopsis root mycobiome.</title>
        <authorList>
            <person name="Mesny F."/>
            <person name="Miyauchi S."/>
            <person name="Thiergart T."/>
            <person name="Pickel B."/>
            <person name="Atanasova L."/>
            <person name="Karlsson M."/>
            <person name="Huettel B."/>
            <person name="Barry K.W."/>
            <person name="Haridas S."/>
            <person name="Chen C."/>
            <person name="Bauer D."/>
            <person name="Andreopoulos W."/>
            <person name="Pangilinan J."/>
            <person name="LaButti K."/>
            <person name="Riley R."/>
            <person name="Lipzen A."/>
            <person name="Clum A."/>
            <person name="Drula E."/>
            <person name="Henrissat B."/>
            <person name="Kohler A."/>
            <person name="Grigoriev I.V."/>
            <person name="Martin F.M."/>
            <person name="Hacquard S."/>
        </authorList>
    </citation>
    <scope>NUCLEOTIDE SEQUENCE</scope>
    <source>
        <strain evidence="2">MPI-SDFR-AT-0120</strain>
    </source>
</reference>
<feature type="region of interest" description="Disordered" evidence="1">
    <location>
        <begin position="94"/>
        <end position="114"/>
    </location>
</feature>